<name>A0AAV9F824_ACOCL</name>
<gene>
    <name evidence="1" type="ORF">QJS10_CPA03g00853</name>
</gene>
<evidence type="ECO:0000313" key="2">
    <source>
        <dbReference type="Proteomes" id="UP001180020"/>
    </source>
</evidence>
<dbReference type="Proteomes" id="UP001180020">
    <property type="component" value="Unassembled WGS sequence"/>
</dbReference>
<protein>
    <submittedName>
        <fullName evidence="1">Uncharacterized protein</fullName>
    </submittedName>
</protein>
<keyword evidence="2" id="KW-1185">Reference proteome</keyword>
<reference evidence="1" key="1">
    <citation type="journal article" date="2023" name="Nat. Commun.">
        <title>Diploid and tetraploid genomes of Acorus and the evolution of monocots.</title>
        <authorList>
            <person name="Ma L."/>
            <person name="Liu K.W."/>
            <person name="Li Z."/>
            <person name="Hsiao Y.Y."/>
            <person name="Qi Y."/>
            <person name="Fu T."/>
            <person name="Tang G.D."/>
            <person name="Zhang D."/>
            <person name="Sun W.H."/>
            <person name="Liu D.K."/>
            <person name="Li Y."/>
            <person name="Chen G.Z."/>
            <person name="Liu X.D."/>
            <person name="Liao X.Y."/>
            <person name="Jiang Y.T."/>
            <person name="Yu X."/>
            <person name="Hao Y."/>
            <person name="Huang J."/>
            <person name="Zhao X.W."/>
            <person name="Ke S."/>
            <person name="Chen Y.Y."/>
            <person name="Wu W.L."/>
            <person name="Hsu J.L."/>
            <person name="Lin Y.F."/>
            <person name="Huang M.D."/>
            <person name="Li C.Y."/>
            <person name="Huang L."/>
            <person name="Wang Z.W."/>
            <person name="Zhao X."/>
            <person name="Zhong W.Y."/>
            <person name="Peng D.H."/>
            <person name="Ahmad S."/>
            <person name="Lan S."/>
            <person name="Zhang J.S."/>
            <person name="Tsai W.C."/>
            <person name="Van de Peer Y."/>
            <person name="Liu Z.J."/>
        </authorList>
    </citation>
    <scope>NUCLEOTIDE SEQUENCE</scope>
    <source>
        <strain evidence="1">CP</strain>
    </source>
</reference>
<dbReference type="AlphaFoldDB" id="A0AAV9F824"/>
<proteinExistence type="predicted"/>
<organism evidence="1 2">
    <name type="scientific">Acorus calamus</name>
    <name type="common">Sweet flag</name>
    <dbReference type="NCBI Taxonomy" id="4465"/>
    <lineage>
        <taxon>Eukaryota</taxon>
        <taxon>Viridiplantae</taxon>
        <taxon>Streptophyta</taxon>
        <taxon>Embryophyta</taxon>
        <taxon>Tracheophyta</taxon>
        <taxon>Spermatophyta</taxon>
        <taxon>Magnoliopsida</taxon>
        <taxon>Liliopsida</taxon>
        <taxon>Acoraceae</taxon>
        <taxon>Acorus</taxon>
    </lineage>
</organism>
<sequence>MDWQPVVLWLINLQMRTGREDYHMGYEMLSGVSIWDAHINFFDDWKHIILQPALIFFGDSSFLD</sequence>
<evidence type="ECO:0000313" key="1">
    <source>
        <dbReference type="EMBL" id="KAK1321844.1"/>
    </source>
</evidence>
<dbReference type="EMBL" id="JAUJYO010000003">
    <property type="protein sequence ID" value="KAK1321844.1"/>
    <property type="molecule type" value="Genomic_DNA"/>
</dbReference>
<reference evidence="1" key="2">
    <citation type="submission" date="2023-06" db="EMBL/GenBank/DDBJ databases">
        <authorList>
            <person name="Ma L."/>
            <person name="Liu K.-W."/>
            <person name="Li Z."/>
            <person name="Hsiao Y.-Y."/>
            <person name="Qi Y."/>
            <person name="Fu T."/>
            <person name="Tang G."/>
            <person name="Zhang D."/>
            <person name="Sun W.-H."/>
            <person name="Liu D.-K."/>
            <person name="Li Y."/>
            <person name="Chen G.-Z."/>
            <person name="Liu X.-D."/>
            <person name="Liao X.-Y."/>
            <person name="Jiang Y.-T."/>
            <person name="Yu X."/>
            <person name="Hao Y."/>
            <person name="Huang J."/>
            <person name="Zhao X.-W."/>
            <person name="Ke S."/>
            <person name="Chen Y.-Y."/>
            <person name="Wu W.-L."/>
            <person name="Hsu J.-L."/>
            <person name="Lin Y.-F."/>
            <person name="Huang M.-D."/>
            <person name="Li C.-Y."/>
            <person name="Huang L."/>
            <person name="Wang Z.-W."/>
            <person name="Zhao X."/>
            <person name="Zhong W.-Y."/>
            <person name="Peng D.-H."/>
            <person name="Ahmad S."/>
            <person name="Lan S."/>
            <person name="Zhang J.-S."/>
            <person name="Tsai W.-C."/>
            <person name="Van De Peer Y."/>
            <person name="Liu Z.-J."/>
        </authorList>
    </citation>
    <scope>NUCLEOTIDE SEQUENCE</scope>
    <source>
        <strain evidence="1">CP</strain>
        <tissue evidence="1">Leaves</tissue>
    </source>
</reference>
<accession>A0AAV9F824</accession>
<comment type="caution">
    <text evidence="1">The sequence shown here is derived from an EMBL/GenBank/DDBJ whole genome shotgun (WGS) entry which is preliminary data.</text>
</comment>